<dbReference type="OrthoDB" id="2917041at2759"/>
<evidence type="ECO:0000313" key="2">
    <source>
        <dbReference type="EMBL" id="RPA98201.1"/>
    </source>
</evidence>
<name>A0A3N4JN44_9PEZI</name>
<feature type="non-terminal residue" evidence="2">
    <location>
        <position position="1"/>
    </location>
</feature>
<accession>A0A3N4JN44</accession>
<gene>
    <name evidence="2" type="ORF">L873DRAFT_1581263</name>
</gene>
<dbReference type="Proteomes" id="UP000276215">
    <property type="component" value="Unassembled WGS sequence"/>
</dbReference>
<dbReference type="Pfam" id="PF03184">
    <property type="entry name" value="DDE_1"/>
    <property type="match status" value="1"/>
</dbReference>
<dbReference type="AlphaFoldDB" id="A0A3N4JN44"/>
<evidence type="ECO:0000313" key="3">
    <source>
        <dbReference type="Proteomes" id="UP000276215"/>
    </source>
</evidence>
<feature type="non-terminal residue" evidence="2">
    <location>
        <position position="114"/>
    </location>
</feature>
<evidence type="ECO:0000259" key="1">
    <source>
        <dbReference type="Pfam" id="PF03184"/>
    </source>
</evidence>
<protein>
    <recommendedName>
        <fullName evidence="1">DDE-1 domain-containing protein</fullName>
    </recommendedName>
</protein>
<organism evidence="2 3">
    <name type="scientific">Choiromyces venosus 120613-1</name>
    <dbReference type="NCBI Taxonomy" id="1336337"/>
    <lineage>
        <taxon>Eukaryota</taxon>
        <taxon>Fungi</taxon>
        <taxon>Dikarya</taxon>
        <taxon>Ascomycota</taxon>
        <taxon>Pezizomycotina</taxon>
        <taxon>Pezizomycetes</taxon>
        <taxon>Pezizales</taxon>
        <taxon>Tuberaceae</taxon>
        <taxon>Choiromyces</taxon>
    </lineage>
</organism>
<dbReference type="InterPro" id="IPR004875">
    <property type="entry name" value="DDE_SF_endonuclease_dom"/>
</dbReference>
<dbReference type="EMBL" id="ML120398">
    <property type="protein sequence ID" value="RPA98201.1"/>
    <property type="molecule type" value="Genomic_DNA"/>
</dbReference>
<reference evidence="2 3" key="1">
    <citation type="journal article" date="2018" name="Nat. Ecol. Evol.">
        <title>Pezizomycetes genomes reveal the molecular basis of ectomycorrhizal truffle lifestyle.</title>
        <authorList>
            <person name="Murat C."/>
            <person name="Payen T."/>
            <person name="Noel B."/>
            <person name="Kuo A."/>
            <person name="Morin E."/>
            <person name="Chen J."/>
            <person name="Kohler A."/>
            <person name="Krizsan K."/>
            <person name="Balestrini R."/>
            <person name="Da Silva C."/>
            <person name="Montanini B."/>
            <person name="Hainaut M."/>
            <person name="Levati E."/>
            <person name="Barry K.W."/>
            <person name="Belfiori B."/>
            <person name="Cichocki N."/>
            <person name="Clum A."/>
            <person name="Dockter R.B."/>
            <person name="Fauchery L."/>
            <person name="Guy J."/>
            <person name="Iotti M."/>
            <person name="Le Tacon F."/>
            <person name="Lindquist E.A."/>
            <person name="Lipzen A."/>
            <person name="Malagnac F."/>
            <person name="Mello A."/>
            <person name="Molinier V."/>
            <person name="Miyauchi S."/>
            <person name="Poulain J."/>
            <person name="Riccioni C."/>
            <person name="Rubini A."/>
            <person name="Sitrit Y."/>
            <person name="Splivallo R."/>
            <person name="Traeger S."/>
            <person name="Wang M."/>
            <person name="Zifcakova L."/>
            <person name="Wipf D."/>
            <person name="Zambonelli A."/>
            <person name="Paolocci F."/>
            <person name="Nowrousian M."/>
            <person name="Ottonello S."/>
            <person name="Baldrian P."/>
            <person name="Spatafora J.W."/>
            <person name="Henrissat B."/>
            <person name="Nagy L.G."/>
            <person name="Aury J.M."/>
            <person name="Wincker P."/>
            <person name="Grigoriev I.V."/>
            <person name="Bonfante P."/>
            <person name="Martin F.M."/>
        </authorList>
    </citation>
    <scope>NUCLEOTIDE SEQUENCE [LARGE SCALE GENOMIC DNA]</scope>
    <source>
        <strain evidence="2 3">120613-1</strain>
    </source>
</reference>
<proteinExistence type="predicted"/>
<feature type="domain" description="DDE-1" evidence="1">
    <location>
        <begin position="6"/>
        <end position="113"/>
    </location>
</feature>
<dbReference type="GO" id="GO:0003676">
    <property type="term" value="F:nucleic acid binding"/>
    <property type="evidence" value="ECO:0007669"/>
    <property type="project" value="InterPro"/>
</dbReference>
<sequence length="114" mass="13224">KDGTREFVTVIEEICADRSSLKPTIILKMEEFIAEWFYRIRGVPEDILFGRSHNGWTNEKMAQTYLERNFDEGSTTAYKAQGAYRLLLFDGYSSHVNAVFLEFCVSHNIIPYCL</sequence>
<keyword evidence="3" id="KW-1185">Reference proteome</keyword>